<proteinExistence type="inferred from homology"/>
<keyword evidence="6" id="KW-0472">Membrane</keyword>
<accession>A0A1G6S792</accession>
<feature type="chain" id="PRO_5011483457" evidence="9">
    <location>
        <begin position="32"/>
        <end position="472"/>
    </location>
</feature>
<feature type="signal peptide" evidence="9">
    <location>
        <begin position="1"/>
        <end position="31"/>
    </location>
</feature>
<dbReference type="InterPro" id="IPR010130">
    <property type="entry name" value="T1SS_OMP_TolC"/>
</dbReference>
<dbReference type="GO" id="GO:0015562">
    <property type="term" value="F:efflux transmembrane transporter activity"/>
    <property type="evidence" value="ECO:0007669"/>
    <property type="project" value="InterPro"/>
</dbReference>
<dbReference type="EMBL" id="FMZV01000005">
    <property type="protein sequence ID" value="SDD12551.1"/>
    <property type="molecule type" value="Genomic_DNA"/>
</dbReference>
<evidence type="ECO:0000313" key="10">
    <source>
        <dbReference type="EMBL" id="SDD12551.1"/>
    </source>
</evidence>
<dbReference type="InterPro" id="IPR051906">
    <property type="entry name" value="TolC-like"/>
</dbReference>
<keyword evidence="4" id="KW-1134">Transmembrane beta strand</keyword>
<dbReference type="InterPro" id="IPR003423">
    <property type="entry name" value="OMP_efflux"/>
</dbReference>
<dbReference type="Gene3D" id="1.20.1600.10">
    <property type="entry name" value="Outer membrane efflux proteins (OEP)"/>
    <property type="match status" value="1"/>
</dbReference>
<evidence type="ECO:0000256" key="8">
    <source>
        <dbReference type="SAM" id="MobiDB-lite"/>
    </source>
</evidence>
<keyword evidence="9" id="KW-0732">Signal</keyword>
<dbReference type="PANTHER" id="PTHR30026:SF22">
    <property type="entry name" value="OUTER MEMBRANE EFFLUX PROTEIN"/>
    <property type="match status" value="1"/>
</dbReference>
<dbReference type="AlphaFoldDB" id="A0A1G6S792"/>
<gene>
    <name evidence="10" type="ORF">SAMN04488239_105194</name>
</gene>
<comment type="similarity">
    <text evidence="2">Belongs to the outer membrane factor (OMF) (TC 1.B.17) family.</text>
</comment>
<dbReference type="STRING" id="639004.SAMN04488239_105194"/>
<dbReference type="Pfam" id="PF02321">
    <property type="entry name" value="OEP"/>
    <property type="match status" value="2"/>
</dbReference>
<feature type="region of interest" description="Disordered" evidence="8">
    <location>
        <begin position="223"/>
        <end position="248"/>
    </location>
</feature>
<dbReference type="OrthoDB" id="9789368at2"/>
<evidence type="ECO:0000256" key="9">
    <source>
        <dbReference type="SAM" id="SignalP"/>
    </source>
</evidence>
<dbReference type="RefSeq" id="WP_093030059.1">
    <property type="nucleotide sequence ID" value="NZ_FMZV01000005.1"/>
</dbReference>
<dbReference type="PANTHER" id="PTHR30026">
    <property type="entry name" value="OUTER MEMBRANE PROTEIN TOLC"/>
    <property type="match status" value="1"/>
</dbReference>
<evidence type="ECO:0000256" key="6">
    <source>
        <dbReference type="ARBA" id="ARBA00023136"/>
    </source>
</evidence>
<evidence type="ECO:0000313" key="11">
    <source>
        <dbReference type="Proteomes" id="UP000199628"/>
    </source>
</evidence>
<keyword evidence="11" id="KW-1185">Reference proteome</keyword>
<organism evidence="10 11">
    <name type="scientific">Ruegeria marina</name>
    <dbReference type="NCBI Taxonomy" id="639004"/>
    <lineage>
        <taxon>Bacteria</taxon>
        <taxon>Pseudomonadati</taxon>
        <taxon>Pseudomonadota</taxon>
        <taxon>Alphaproteobacteria</taxon>
        <taxon>Rhodobacterales</taxon>
        <taxon>Roseobacteraceae</taxon>
        <taxon>Ruegeria</taxon>
    </lineage>
</organism>
<sequence length="472" mass="50763">MLGRLTGRLSGLAALTASVAMLALAPKPAAADNIADALIGAYNTSGLLEQNRALLRAADEDVAIALSALRPIINWISRLESSYTRSGNALASTTSHPDGFFTGLELRQLLYDGGASVLGKQAAQETVLSTRQALLQIEQQVLFRAVTAYLNVLLQEETVAIRQNAVRLLGEELRASQDRFEVGEVTRTDVALSESRLANARANLADANGALTTAHAEYINAVGRHPGRTSGQPRLPSLPRSESDAEALAQRNHPSLLSAQHQVRALDLGVQRQRASLGPTVQFEANVGFNDDFGGTDFSDTASARVILSQPIYAGGRLNAQIRRVMAQRDASRANLLNVQRDVTQDVSDAYVRFQTATASLTASNERVRAAQVAFDGIREEATLGARTTLDVLTAEQDLLDAQLSQVSAQTERSLAAYQLLVAQGLLTAERLGLAVQIYDPTLYYNLVKDAPAAISKRSRDLDRVLEALGKK</sequence>
<reference evidence="11" key="1">
    <citation type="submission" date="2016-10" db="EMBL/GenBank/DDBJ databases">
        <authorList>
            <person name="Varghese N."/>
            <person name="Submissions S."/>
        </authorList>
    </citation>
    <scope>NUCLEOTIDE SEQUENCE [LARGE SCALE GENOMIC DNA]</scope>
    <source>
        <strain evidence="11">CGMCC 1.9108</strain>
    </source>
</reference>
<dbReference type="GO" id="GO:0015288">
    <property type="term" value="F:porin activity"/>
    <property type="evidence" value="ECO:0007669"/>
    <property type="project" value="TreeGrafter"/>
</dbReference>
<evidence type="ECO:0000256" key="4">
    <source>
        <dbReference type="ARBA" id="ARBA00022452"/>
    </source>
</evidence>
<dbReference type="NCBIfam" id="TIGR01844">
    <property type="entry name" value="type_I_sec_TolC"/>
    <property type="match status" value="1"/>
</dbReference>
<name>A0A1G6S792_9RHOB</name>
<protein>
    <submittedName>
        <fullName evidence="10">Outer membrane protein</fullName>
    </submittedName>
</protein>
<dbReference type="GO" id="GO:1990281">
    <property type="term" value="C:efflux pump complex"/>
    <property type="evidence" value="ECO:0007669"/>
    <property type="project" value="TreeGrafter"/>
</dbReference>
<evidence type="ECO:0000256" key="7">
    <source>
        <dbReference type="ARBA" id="ARBA00023237"/>
    </source>
</evidence>
<comment type="subcellular location">
    <subcellularLocation>
        <location evidence="1">Cell outer membrane</location>
    </subcellularLocation>
</comment>
<keyword evidence="7" id="KW-0998">Cell outer membrane</keyword>
<keyword evidence="3" id="KW-0813">Transport</keyword>
<evidence type="ECO:0000256" key="5">
    <source>
        <dbReference type="ARBA" id="ARBA00022692"/>
    </source>
</evidence>
<evidence type="ECO:0000256" key="3">
    <source>
        <dbReference type="ARBA" id="ARBA00022448"/>
    </source>
</evidence>
<evidence type="ECO:0000256" key="1">
    <source>
        <dbReference type="ARBA" id="ARBA00004442"/>
    </source>
</evidence>
<evidence type="ECO:0000256" key="2">
    <source>
        <dbReference type="ARBA" id="ARBA00007613"/>
    </source>
</evidence>
<dbReference type="SUPFAM" id="SSF56954">
    <property type="entry name" value="Outer membrane efflux proteins (OEP)"/>
    <property type="match status" value="1"/>
</dbReference>
<dbReference type="Proteomes" id="UP000199628">
    <property type="component" value="Unassembled WGS sequence"/>
</dbReference>
<keyword evidence="5" id="KW-0812">Transmembrane</keyword>
<dbReference type="GO" id="GO:0009279">
    <property type="term" value="C:cell outer membrane"/>
    <property type="evidence" value="ECO:0007669"/>
    <property type="project" value="UniProtKB-SubCell"/>
</dbReference>